<proteinExistence type="predicted"/>
<reference evidence="9 10" key="1">
    <citation type="submission" date="2023-01" db="EMBL/GenBank/DDBJ databases">
        <title>Bacillus changyiensis sp. nov., isolated from a coastal deposit.</title>
        <authorList>
            <person name="Xiao G."/>
            <person name="Lai Q."/>
            <person name="Hu Z."/>
            <person name="Shao Z."/>
        </authorList>
    </citation>
    <scope>NUCLEOTIDE SEQUENCE [LARGE SCALE GENOMIC DNA]</scope>
    <source>
        <strain evidence="9 10">CLL-7-23</strain>
    </source>
</reference>
<dbReference type="PANTHER" id="PTHR14969">
    <property type="entry name" value="SPHINGOSINE-1-PHOSPHATE PHOSPHOHYDROLASE"/>
    <property type="match status" value="1"/>
</dbReference>
<keyword evidence="4" id="KW-0378">Hydrolase</keyword>
<dbReference type="EMBL" id="JAQKAB010000007">
    <property type="protein sequence ID" value="MDA7027315.1"/>
    <property type="molecule type" value="Genomic_DNA"/>
</dbReference>
<dbReference type="Proteomes" id="UP001211894">
    <property type="component" value="Unassembled WGS sequence"/>
</dbReference>
<evidence type="ECO:0000313" key="9">
    <source>
        <dbReference type="EMBL" id="MDA7027315.1"/>
    </source>
</evidence>
<evidence type="ECO:0000256" key="6">
    <source>
        <dbReference type="ARBA" id="ARBA00023136"/>
    </source>
</evidence>
<dbReference type="SMART" id="SM00014">
    <property type="entry name" value="acidPPc"/>
    <property type="match status" value="1"/>
</dbReference>
<comment type="subcellular location">
    <subcellularLocation>
        <location evidence="1">Cell membrane</location>
        <topology evidence="1">Multi-pass membrane protein</topology>
    </subcellularLocation>
</comment>
<feature type="transmembrane region" description="Helical" evidence="7">
    <location>
        <begin position="61"/>
        <end position="79"/>
    </location>
</feature>
<keyword evidence="6 7" id="KW-0472">Membrane</keyword>
<gene>
    <name evidence="9" type="ORF">PJ311_11915</name>
</gene>
<sequence>MNKLMNGLYHFDCRVLFILNGRFHQKALNRYFRTSTHLGGALCTILTSLALIAFGSGNLRMAGAAGAIALFISHLHVMLMKKLCPRKRPYMTLKQTHVLPNPLTDHSFPSGHTTAIFSMITPHILFYPSSTFLLIPIGVSVGLSRVYLGLHYPSDVLSGLALGVLTGTLTYMIICF</sequence>
<evidence type="ECO:0000256" key="5">
    <source>
        <dbReference type="ARBA" id="ARBA00022989"/>
    </source>
</evidence>
<accession>A0ABT4X4U3</accession>
<keyword evidence="5 7" id="KW-1133">Transmembrane helix</keyword>
<protein>
    <submittedName>
        <fullName evidence="9">Phosphatase PAP2 family protein</fullName>
    </submittedName>
</protein>
<dbReference type="Gene3D" id="1.20.144.10">
    <property type="entry name" value="Phosphatidic acid phosphatase type 2/haloperoxidase"/>
    <property type="match status" value="1"/>
</dbReference>
<dbReference type="RefSeq" id="WP_271341153.1">
    <property type="nucleotide sequence ID" value="NZ_JAQKAB010000007.1"/>
</dbReference>
<evidence type="ECO:0000256" key="2">
    <source>
        <dbReference type="ARBA" id="ARBA00022475"/>
    </source>
</evidence>
<evidence type="ECO:0000256" key="4">
    <source>
        <dbReference type="ARBA" id="ARBA00022801"/>
    </source>
</evidence>
<dbReference type="InterPro" id="IPR036938">
    <property type="entry name" value="PAP2/HPO_sf"/>
</dbReference>
<keyword evidence="3 7" id="KW-0812">Transmembrane</keyword>
<dbReference type="InterPro" id="IPR000326">
    <property type="entry name" value="PAP2/HPO"/>
</dbReference>
<evidence type="ECO:0000256" key="7">
    <source>
        <dbReference type="SAM" id="Phobius"/>
    </source>
</evidence>
<feature type="transmembrane region" description="Helical" evidence="7">
    <location>
        <begin position="36"/>
        <end position="55"/>
    </location>
</feature>
<dbReference type="Pfam" id="PF01569">
    <property type="entry name" value="PAP2"/>
    <property type="match status" value="1"/>
</dbReference>
<keyword evidence="2" id="KW-1003">Cell membrane</keyword>
<comment type="caution">
    <text evidence="9">The sequence shown here is derived from an EMBL/GenBank/DDBJ whole genome shotgun (WGS) entry which is preliminary data.</text>
</comment>
<evidence type="ECO:0000313" key="10">
    <source>
        <dbReference type="Proteomes" id="UP001211894"/>
    </source>
</evidence>
<feature type="transmembrane region" description="Helical" evidence="7">
    <location>
        <begin position="124"/>
        <end position="144"/>
    </location>
</feature>
<organism evidence="9 10">
    <name type="scientific">Bacillus changyiensis</name>
    <dbReference type="NCBI Taxonomy" id="3004103"/>
    <lineage>
        <taxon>Bacteria</taxon>
        <taxon>Bacillati</taxon>
        <taxon>Bacillota</taxon>
        <taxon>Bacilli</taxon>
        <taxon>Bacillales</taxon>
        <taxon>Bacillaceae</taxon>
        <taxon>Bacillus</taxon>
    </lineage>
</organism>
<dbReference type="SUPFAM" id="SSF48317">
    <property type="entry name" value="Acid phosphatase/Vanadium-dependent haloperoxidase"/>
    <property type="match status" value="1"/>
</dbReference>
<keyword evidence="10" id="KW-1185">Reference proteome</keyword>
<evidence type="ECO:0000256" key="1">
    <source>
        <dbReference type="ARBA" id="ARBA00004651"/>
    </source>
</evidence>
<evidence type="ECO:0000259" key="8">
    <source>
        <dbReference type="SMART" id="SM00014"/>
    </source>
</evidence>
<evidence type="ECO:0000256" key="3">
    <source>
        <dbReference type="ARBA" id="ARBA00022692"/>
    </source>
</evidence>
<feature type="domain" description="Phosphatidic acid phosphatase type 2/haloperoxidase" evidence="8">
    <location>
        <begin position="62"/>
        <end position="171"/>
    </location>
</feature>
<feature type="transmembrane region" description="Helical" evidence="7">
    <location>
        <begin position="156"/>
        <end position="174"/>
    </location>
</feature>
<name>A0ABT4X4U3_9BACI</name>
<dbReference type="PANTHER" id="PTHR14969:SF62">
    <property type="entry name" value="DECAPRENYLPHOSPHORYL-5-PHOSPHORIBOSE PHOSPHATASE RV3807C-RELATED"/>
    <property type="match status" value="1"/>
</dbReference>